<gene>
    <name evidence="1" type="ORF">GXM_02759</name>
</gene>
<dbReference type="EMBL" id="CP045226">
    <property type="protein sequence ID" value="QFS45282.1"/>
    <property type="molecule type" value="Genomic_DNA"/>
</dbReference>
<dbReference type="KEGG" id="nsh:GXM_02759"/>
<protein>
    <submittedName>
        <fullName evidence="1">Uncharacterized protein</fullName>
    </submittedName>
</protein>
<sequence>MTGIRFDFSKAKLTESLPNQVLVLSILCKTQIESVGFPPI</sequence>
<accession>A0A5P8VXZ4</accession>
<proteinExistence type="predicted"/>
<keyword evidence="2" id="KW-1185">Reference proteome</keyword>
<evidence type="ECO:0000313" key="2">
    <source>
        <dbReference type="Proteomes" id="UP000326678"/>
    </source>
</evidence>
<name>A0A5P8VXZ4_9NOSO</name>
<dbReference type="Proteomes" id="UP000326678">
    <property type="component" value="Chromosome Gxm1"/>
</dbReference>
<dbReference type="AlphaFoldDB" id="A0A5P8VXZ4"/>
<evidence type="ECO:0000313" key="1">
    <source>
        <dbReference type="EMBL" id="QFS45282.1"/>
    </source>
</evidence>
<organism evidence="1 2">
    <name type="scientific">Nostoc sphaeroides CCNUC1</name>
    <dbReference type="NCBI Taxonomy" id="2653204"/>
    <lineage>
        <taxon>Bacteria</taxon>
        <taxon>Bacillati</taxon>
        <taxon>Cyanobacteriota</taxon>
        <taxon>Cyanophyceae</taxon>
        <taxon>Nostocales</taxon>
        <taxon>Nostocaceae</taxon>
        <taxon>Nostoc</taxon>
    </lineage>
</organism>
<reference evidence="1 2" key="1">
    <citation type="submission" date="2019-10" db="EMBL/GenBank/DDBJ databases">
        <title>Genomic and transcriptomic insights into the perfect genentic adaptation of a filamentous nitrogen-fixing cyanobacterium to rice fields.</title>
        <authorList>
            <person name="Chen Z."/>
        </authorList>
    </citation>
    <scope>NUCLEOTIDE SEQUENCE [LARGE SCALE GENOMIC DNA]</scope>
    <source>
        <strain evidence="1">CCNUC1</strain>
    </source>
</reference>